<organism evidence="3 4">
    <name type="scientific">Hypsizygus marmoreus</name>
    <name type="common">White beech mushroom</name>
    <name type="synonym">Agaricus marmoreus</name>
    <dbReference type="NCBI Taxonomy" id="39966"/>
    <lineage>
        <taxon>Eukaryota</taxon>
        <taxon>Fungi</taxon>
        <taxon>Dikarya</taxon>
        <taxon>Basidiomycota</taxon>
        <taxon>Agaricomycotina</taxon>
        <taxon>Agaricomycetes</taxon>
        <taxon>Agaricomycetidae</taxon>
        <taxon>Agaricales</taxon>
        <taxon>Tricholomatineae</taxon>
        <taxon>Lyophyllaceae</taxon>
        <taxon>Hypsizygus</taxon>
    </lineage>
</organism>
<dbReference type="InParanoid" id="A0A369KFZ9"/>
<protein>
    <recommendedName>
        <fullName evidence="2">DUF6533 domain-containing protein</fullName>
    </recommendedName>
</protein>
<gene>
    <name evidence="3" type="ORF">Hypma_013897</name>
</gene>
<sequence length="339" mass="38095">MSPITRGIKWMSYSSLTYILAGKLLTLRSLNFMANRIHVDVLAVARDLIVNSVTFSGFTILLYDHILTIGDEINLVWRKPKNIVSCMFLLNRYLALSIVTVGLYDKLYSGEHSRMFCNVWILLQGYLTIICYISLHAVIAIRVNAIHGGIAKIRNLLWTGGIVYTVSIFVFQTATYPMLVAQLNPNVGACIMSIPPYLWISWIPTLLFEAVLFVTTVHFAWSRFSCSTDYGAFYASLFHDGAIYFLVVSLCSLASLIVWARVPPTLIGFARPLSLCLITTSGSRLILKLKLRVYGQSHQPITEEKSSAQTSPEFEFKTHARSVNSLWDNPSNREIPLPA</sequence>
<accession>A0A369KFZ9</accession>
<dbReference type="AlphaFoldDB" id="A0A369KFZ9"/>
<evidence type="ECO:0000313" key="3">
    <source>
        <dbReference type="EMBL" id="RDB29826.1"/>
    </source>
</evidence>
<keyword evidence="1" id="KW-0812">Transmembrane</keyword>
<comment type="caution">
    <text evidence="3">The sequence shown here is derived from an EMBL/GenBank/DDBJ whole genome shotgun (WGS) entry which is preliminary data.</text>
</comment>
<evidence type="ECO:0000259" key="2">
    <source>
        <dbReference type="Pfam" id="PF20151"/>
    </source>
</evidence>
<dbReference type="Pfam" id="PF20151">
    <property type="entry name" value="DUF6533"/>
    <property type="match status" value="1"/>
</dbReference>
<reference evidence="3" key="1">
    <citation type="submission" date="2018-04" db="EMBL/GenBank/DDBJ databases">
        <title>Whole genome sequencing of Hypsizygus marmoreus.</title>
        <authorList>
            <person name="Choi I.-G."/>
            <person name="Min B."/>
            <person name="Kim J.-G."/>
            <person name="Kim S."/>
            <person name="Oh Y.-L."/>
            <person name="Kong W.-S."/>
            <person name="Park H."/>
            <person name="Jeong J."/>
            <person name="Song E.-S."/>
        </authorList>
    </citation>
    <scope>NUCLEOTIDE SEQUENCE [LARGE SCALE GENOMIC DNA]</scope>
    <source>
        <strain evidence="3">51987-8</strain>
    </source>
</reference>
<evidence type="ECO:0000256" key="1">
    <source>
        <dbReference type="SAM" id="Phobius"/>
    </source>
</evidence>
<proteinExistence type="predicted"/>
<dbReference type="OrthoDB" id="2638860at2759"/>
<feature type="domain" description="DUF6533" evidence="2">
    <location>
        <begin position="53"/>
        <end position="96"/>
    </location>
</feature>
<feature type="transmembrane region" description="Helical" evidence="1">
    <location>
        <begin position="124"/>
        <end position="144"/>
    </location>
</feature>
<dbReference type="EMBL" id="LUEZ02000009">
    <property type="protein sequence ID" value="RDB29826.1"/>
    <property type="molecule type" value="Genomic_DNA"/>
</dbReference>
<feature type="transmembrane region" description="Helical" evidence="1">
    <location>
        <begin position="199"/>
        <end position="221"/>
    </location>
</feature>
<name>A0A369KFZ9_HYPMA</name>
<feature type="transmembrane region" description="Helical" evidence="1">
    <location>
        <begin position="242"/>
        <end position="260"/>
    </location>
</feature>
<dbReference type="InterPro" id="IPR045340">
    <property type="entry name" value="DUF6533"/>
</dbReference>
<keyword evidence="1" id="KW-0472">Membrane</keyword>
<feature type="transmembrane region" description="Helical" evidence="1">
    <location>
        <begin position="156"/>
        <end position="179"/>
    </location>
</feature>
<keyword evidence="4" id="KW-1185">Reference proteome</keyword>
<evidence type="ECO:0000313" key="4">
    <source>
        <dbReference type="Proteomes" id="UP000076154"/>
    </source>
</evidence>
<feature type="transmembrane region" description="Helical" evidence="1">
    <location>
        <begin position="12"/>
        <end position="30"/>
    </location>
</feature>
<dbReference type="STRING" id="39966.A0A369KFZ9"/>
<feature type="transmembrane region" description="Helical" evidence="1">
    <location>
        <begin position="83"/>
        <end position="104"/>
    </location>
</feature>
<dbReference type="Proteomes" id="UP000076154">
    <property type="component" value="Unassembled WGS sequence"/>
</dbReference>
<keyword evidence="1" id="KW-1133">Transmembrane helix</keyword>